<sequence length="233" mass="27381">MENRNISQLALERIKEEGIKPISRNIFSIKRVLFWVLVAISFIIGALTFSLILSALFNNDWDLYNKFGFSFIFRTLPYFWLISLAVFTILGEYYYRKTYLGHRRGFILIMGVYLISTTVFGSLFYLIGTGRFIEQSLENEAPIYRHIMLNRYEVWSHPEAGFLSGKIIRVMGEEIEVIDSNGFIWIINMQDVYLRGRVEIETGERIKIIGRCLETICIADEIRPWIGMRKMMR</sequence>
<reference evidence="2 3" key="1">
    <citation type="journal article" date="2015" name="Nature">
        <title>rRNA introns, odd ribosomes, and small enigmatic genomes across a large radiation of phyla.</title>
        <authorList>
            <person name="Brown C.T."/>
            <person name="Hug L.A."/>
            <person name="Thomas B.C."/>
            <person name="Sharon I."/>
            <person name="Castelle C.J."/>
            <person name="Singh A."/>
            <person name="Wilkins M.J."/>
            <person name="Williams K.H."/>
            <person name="Banfield J.F."/>
        </authorList>
    </citation>
    <scope>NUCLEOTIDE SEQUENCE [LARGE SCALE GENOMIC DNA]</scope>
</reference>
<keyword evidence="1" id="KW-0472">Membrane</keyword>
<accession>A0A0G0BSZ8</accession>
<comment type="caution">
    <text evidence="2">The sequence shown here is derived from an EMBL/GenBank/DDBJ whole genome shotgun (WGS) entry which is preliminary data.</text>
</comment>
<evidence type="ECO:0000313" key="2">
    <source>
        <dbReference type="EMBL" id="KKP66861.1"/>
    </source>
</evidence>
<protein>
    <submittedName>
        <fullName evidence="2">Uncharacterized protein</fullName>
    </submittedName>
</protein>
<keyword evidence="1" id="KW-1133">Transmembrane helix</keyword>
<evidence type="ECO:0000313" key="3">
    <source>
        <dbReference type="Proteomes" id="UP000034952"/>
    </source>
</evidence>
<dbReference type="EMBL" id="LBPY01000002">
    <property type="protein sequence ID" value="KKP66861.1"/>
    <property type="molecule type" value="Genomic_DNA"/>
</dbReference>
<evidence type="ECO:0000256" key="1">
    <source>
        <dbReference type="SAM" id="Phobius"/>
    </source>
</evidence>
<keyword evidence="1" id="KW-0812">Transmembrane</keyword>
<gene>
    <name evidence="2" type="ORF">UR64_C0002G0077</name>
</gene>
<name>A0A0G0BSZ8_9BACT</name>
<feature type="transmembrane region" description="Helical" evidence="1">
    <location>
        <begin position="32"/>
        <end position="57"/>
    </location>
</feature>
<organism evidence="2 3">
    <name type="scientific">Candidatus Nomurabacteria bacterium GW2011_GWE1_35_16</name>
    <dbReference type="NCBI Taxonomy" id="1618761"/>
    <lineage>
        <taxon>Bacteria</taxon>
        <taxon>Candidatus Nomuraibacteriota</taxon>
    </lineage>
</organism>
<feature type="transmembrane region" description="Helical" evidence="1">
    <location>
        <begin position="107"/>
        <end position="127"/>
    </location>
</feature>
<feature type="transmembrane region" description="Helical" evidence="1">
    <location>
        <begin position="77"/>
        <end position="95"/>
    </location>
</feature>
<dbReference type="Proteomes" id="UP000034952">
    <property type="component" value="Unassembled WGS sequence"/>
</dbReference>
<dbReference type="AlphaFoldDB" id="A0A0G0BSZ8"/>
<proteinExistence type="predicted"/>